<feature type="transmembrane region" description="Helical" evidence="8">
    <location>
        <begin position="144"/>
        <end position="165"/>
    </location>
</feature>
<feature type="transmembrane region" description="Helical" evidence="8">
    <location>
        <begin position="308"/>
        <end position="338"/>
    </location>
</feature>
<evidence type="ECO:0000313" key="9">
    <source>
        <dbReference type="EMBL" id="VDC29432.1"/>
    </source>
</evidence>
<keyword evidence="6 8" id="KW-1133">Transmembrane helix</keyword>
<evidence type="ECO:0000256" key="4">
    <source>
        <dbReference type="ARBA" id="ARBA00022475"/>
    </source>
</evidence>
<evidence type="ECO:0000256" key="2">
    <source>
        <dbReference type="ARBA" id="ARBA00008566"/>
    </source>
</evidence>
<evidence type="ECO:0000256" key="7">
    <source>
        <dbReference type="ARBA" id="ARBA00023136"/>
    </source>
</evidence>
<dbReference type="RefSeq" id="WP_124070729.1">
    <property type="nucleotide sequence ID" value="NZ_CBCRXF010000001.1"/>
</dbReference>
<dbReference type="Proteomes" id="UP000270468">
    <property type="component" value="Unassembled WGS sequence"/>
</dbReference>
<feature type="transmembrane region" description="Helical" evidence="8">
    <location>
        <begin position="41"/>
        <end position="59"/>
    </location>
</feature>
<dbReference type="CDD" id="cd09319">
    <property type="entry name" value="TDT_like_1"/>
    <property type="match status" value="1"/>
</dbReference>
<reference evidence="9 10" key="1">
    <citation type="submission" date="2018-11" db="EMBL/GenBank/DDBJ databases">
        <authorList>
            <person name="Criscuolo A."/>
        </authorList>
    </citation>
    <scope>NUCLEOTIDE SEQUENCE [LARGE SCALE GENOMIC DNA]</scope>
    <source>
        <strain evidence="9">ATB-66</strain>
    </source>
</reference>
<evidence type="ECO:0000256" key="3">
    <source>
        <dbReference type="ARBA" id="ARBA00022448"/>
    </source>
</evidence>
<dbReference type="PANTHER" id="PTHR31686:SF1">
    <property type="entry name" value="SULFITE EFFLUX PUMP SSU1"/>
    <property type="match status" value="1"/>
</dbReference>
<dbReference type="OrthoDB" id="958273at2"/>
<dbReference type="GO" id="GO:0000319">
    <property type="term" value="F:sulfite transmembrane transporter activity"/>
    <property type="evidence" value="ECO:0007669"/>
    <property type="project" value="TreeGrafter"/>
</dbReference>
<accession>A0A3P5X4L6</accession>
<dbReference type="Gene3D" id="1.50.10.150">
    <property type="entry name" value="Voltage-dependent anion channel"/>
    <property type="match status" value="1"/>
</dbReference>
<evidence type="ECO:0000256" key="5">
    <source>
        <dbReference type="ARBA" id="ARBA00022692"/>
    </source>
</evidence>
<protein>
    <submittedName>
        <fullName evidence="9">Putative membrane protein/MT1776</fullName>
    </submittedName>
</protein>
<comment type="similarity">
    <text evidence="2">Belongs to the tellurite-resistance/dicarboxylate transporter (TDT) family.</text>
</comment>
<comment type="subcellular location">
    <subcellularLocation>
        <location evidence="1">Cell membrane</location>
        <topology evidence="1">Multi-pass membrane protein</topology>
    </subcellularLocation>
</comment>
<sequence>MFTYLKQKAENLFPGYFALVMATGALSIGLELLGYHFIAKSLLVVNVVAYLTLWMLTLIRLVRYFTKLKDDLMSHENGPGFFTLVAGTCVFGSQLIVVGGESQIALALWILAILLWCVIMYTFFTSVTVRKDKPGLVEGINGAWLIAAVATQSVSILGTLLSTHIQTEPEIILFFTLCMYFLGCMLYLNIITLIFYRFTFLKLDFSALTPPYWINMGAVAITTLAGSTLILHAEFSSLVVEITPFIKGFTLFFWTTGTWWIPLLFILTIWRHVYHRFPLTYDHQLWGMAFPLAMYTTSTYQLSKALDFPFLMIIPHAMVYIAIVAWLVIFVGLLYHLYQDLTNHFKLS</sequence>
<keyword evidence="10" id="KW-1185">Reference proteome</keyword>
<dbReference type="GO" id="GO:0005886">
    <property type="term" value="C:plasma membrane"/>
    <property type="evidence" value="ECO:0007669"/>
    <property type="project" value="UniProtKB-SubCell"/>
</dbReference>
<evidence type="ECO:0000256" key="1">
    <source>
        <dbReference type="ARBA" id="ARBA00004651"/>
    </source>
</evidence>
<organism evidence="9 10">
    <name type="scientific">Filibacter tadaridae</name>
    <dbReference type="NCBI Taxonomy" id="2483811"/>
    <lineage>
        <taxon>Bacteria</taxon>
        <taxon>Bacillati</taxon>
        <taxon>Bacillota</taxon>
        <taxon>Bacilli</taxon>
        <taxon>Bacillales</taxon>
        <taxon>Caryophanaceae</taxon>
        <taxon>Filibacter</taxon>
    </lineage>
</organism>
<dbReference type="InterPro" id="IPR051629">
    <property type="entry name" value="Sulfite_efflux_TDT"/>
</dbReference>
<keyword evidence="4" id="KW-1003">Cell membrane</keyword>
<dbReference type="AlphaFoldDB" id="A0A3P5X4L6"/>
<evidence type="ECO:0000313" key="10">
    <source>
        <dbReference type="Proteomes" id="UP000270468"/>
    </source>
</evidence>
<name>A0A3P5X4L6_9BACL</name>
<feature type="transmembrane region" description="Helical" evidence="8">
    <location>
        <begin position="80"/>
        <end position="98"/>
    </location>
</feature>
<feature type="transmembrane region" description="Helical" evidence="8">
    <location>
        <begin position="12"/>
        <end position="35"/>
    </location>
</feature>
<gene>
    <name evidence="9" type="ORF">FILTAD_02089</name>
</gene>
<dbReference type="PANTHER" id="PTHR31686">
    <property type="match status" value="1"/>
</dbReference>
<feature type="transmembrane region" description="Helical" evidence="8">
    <location>
        <begin position="171"/>
        <end position="200"/>
    </location>
</feature>
<evidence type="ECO:0000256" key="6">
    <source>
        <dbReference type="ARBA" id="ARBA00022989"/>
    </source>
</evidence>
<dbReference type="InterPro" id="IPR038665">
    <property type="entry name" value="Voltage-dep_anion_channel_sf"/>
</dbReference>
<evidence type="ECO:0000256" key="8">
    <source>
        <dbReference type="SAM" id="Phobius"/>
    </source>
</evidence>
<proteinExistence type="inferred from homology"/>
<feature type="transmembrane region" description="Helical" evidence="8">
    <location>
        <begin position="104"/>
        <end position="124"/>
    </location>
</feature>
<feature type="transmembrane region" description="Helical" evidence="8">
    <location>
        <begin position="212"/>
        <end position="231"/>
    </location>
</feature>
<keyword evidence="5 8" id="KW-0812">Transmembrane</keyword>
<dbReference type="EMBL" id="UXAV01000042">
    <property type="protein sequence ID" value="VDC29432.1"/>
    <property type="molecule type" value="Genomic_DNA"/>
</dbReference>
<keyword evidence="3" id="KW-0813">Transport</keyword>
<dbReference type="InterPro" id="IPR004695">
    <property type="entry name" value="SLAC1/Mae1/Ssu1/TehA"/>
</dbReference>
<keyword evidence="7 8" id="KW-0472">Membrane</keyword>
<feature type="transmembrane region" description="Helical" evidence="8">
    <location>
        <begin position="251"/>
        <end position="273"/>
    </location>
</feature>
<dbReference type="Pfam" id="PF03595">
    <property type="entry name" value="SLAC1"/>
    <property type="match status" value="1"/>
</dbReference>